<evidence type="ECO:0000256" key="9">
    <source>
        <dbReference type="PROSITE-ProRule" id="PRU01091"/>
    </source>
</evidence>
<dbReference type="Gene3D" id="3.40.50.2300">
    <property type="match status" value="1"/>
</dbReference>
<feature type="DNA-binding region" description="OmpR/PhoB-type" evidence="9">
    <location>
        <begin position="138"/>
        <end position="230"/>
    </location>
</feature>
<feature type="modified residue" description="4-aspartylphosphate" evidence="8">
    <location>
        <position position="63"/>
    </location>
</feature>
<name>A0ABT1ELB8_9FIRM</name>
<dbReference type="SUPFAM" id="SSF52172">
    <property type="entry name" value="CheY-like"/>
    <property type="match status" value="1"/>
</dbReference>
<comment type="caution">
    <text evidence="12">The sequence shown here is derived from an EMBL/GenBank/DDBJ whole genome shotgun (WGS) entry which is preliminary data.</text>
</comment>
<keyword evidence="3" id="KW-0902">Two-component regulatory system</keyword>
<feature type="domain" description="Response regulatory" evidence="10">
    <location>
        <begin position="14"/>
        <end position="128"/>
    </location>
</feature>
<dbReference type="InterPro" id="IPR001789">
    <property type="entry name" value="Sig_transdc_resp-reg_receiver"/>
</dbReference>
<dbReference type="InterPro" id="IPR011006">
    <property type="entry name" value="CheY-like_superfamily"/>
</dbReference>
<evidence type="ECO:0000313" key="13">
    <source>
        <dbReference type="Proteomes" id="UP001523565"/>
    </source>
</evidence>
<dbReference type="InterPro" id="IPR016032">
    <property type="entry name" value="Sig_transdc_resp-reg_C-effctor"/>
</dbReference>
<evidence type="ECO:0000256" key="2">
    <source>
        <dbReference type="ARBA" id="ARBA00022553"/>
    </source>
</evidence>
<dbReference type="EMBL" id="JAMZFV010000038">
    <property type="protein sequence ID" value="MCP1111478.1"/>
    <property type="molecule type" value="Genomic_DNA"/>
</dbReference>
<dbReference type="RefSeq" id="WP_262070337.1">
    <property type="nucleotide sequence ID" value="NZ_JAMXOC010000038.1"/>
</dbReference>
<evidence type="ECO:0000259" key="11">
    <source>
        <dbReference type="PROSITE" id="PS51755"/>
    </source>
</evidence>
<keyword evidence="13" id="KW-1185">Reference proteome</keyword>
<dbReference type="SMART" id="SM00862">
    <property type="entry name" value="Trans_reg_C"/>
    <property type="match status" value="1"/>
</dbReference>
<dbReference type="PROSITE" id="PS51755">
    <property type="entry name" value="OMPR_PHOB"/>
    <property type="match status" value="1"/>
</dbReference>
<comment type="function">
    <text evidence="7">May play the central regulatory role in sporulation. It may be an element of the effector pathway responsible for the activation of sporulation genes in response to nutritional stress. Spo0A may act in concert with spo0H (a sigma factor) to control the expression of some genes that are critical to the sporulation process.</text>
</comment>
<gene>
    <name evidence="12" type="ORF">NK118_14585</name>
</gene>
<keyword evidence="5 9" id="KW-0238">DNA-binding</keyword>
<evidence type="ECO:0000256" key="4">
    <source>
        <dbReference type="ARBA" id="ARBA00023015"/>
    </source>
</evidence>
<dbReference type="InterPro" id="IPR039420">
    <property type="entry name" value="WalR-like"/>
</dbReference>
<keyword evidence="2 8" id="KW-0597">Phosphoprotein</keyword>
<dbReference type="SUPFAM" id="SSF46894">
    <property type="entry name" value="C-terminal effector domain of the bipartite response regulators"/>
    <property type="match status" value="1"/>
</dbReference>
<evidence type="ECO:0000259" key="10">
    <source>
        <dbReference type="PROSITE" id="PS50110"/>
    </source>
</evidence>
<evidence type="ECO:0000256" key="8">
    <source>
        <dbReference type="PROSITE-ProRule" id="PRU00169"/>
    </source>
</evidence>
<dbReference type="CDD" id="cd00383">
    <property type="entry name" value="trans_reg_C"/>
    <property type="match status" value="1"/>
</dbReference>
<keyword evidence="4" id="KW-0805">Transcription regulation</keyword>
<protein>
    <recommendedName>
        <fullName evidence="1">Stage 0 sporulation protein A homolog</fullName>
    </recommendedName>
</protein>
<dbReference type="Pfam" id="PF00486">
    <property type="entry name" value="Trans_reg_C"/>
    <property type="match status" value="1"/>
</dbReference>
<evidence type="ECO:0000256" key="7">
    <source>
        <dbReference type="ARBA" id="ARBA00024867"/>
    </source>
</evidence>
<proteinExistence type="predicted"/>
<dbReference type="Proteomes" id="UP001523565">
    <property type="component" value="Unassembled WGS sequence"/>
</dbReference>
<evidence type="ECO:0000313" key="12">
    <source>
        <dbReference type="EMBL" id="MCP1111478.1"/>
    </source>
</evidence>
<evidence type="ECO:0000256" key="3">
    <source>
        <dbReference type="ARBA" id="ARBA00023012"/>
    </source>
</evidence>
<feature type="domain" description="OmpR/PhoB-type" evidence="11">
    <location>
        <begin position="138"/>
        <end position="230"/>
    </location>
</feature>
<dbReference type="PANTHER" id="PTHR48111:SF1">
    <property type="entry name" value="TWO-COMPONENT RESPONSE REGULATOR ORR33"/>
    <property type="match status" value="1"/>
</dbReference>
<dbReference type="PROSITE" id="PS50110">
    <property type="entry name" value="RESPONSE_REGULATORY"/>
    <property type="match status" value="1"/>
</dbReference>
<organism evidence="12 13">
    <name type="scientific">Ohessyouella blattaphilus</name>
    <dbReference type="NCBI Taxonomy" id="2949333"/>
    <lineage>
        <taxon>Bacteria</taxon>
        <taxon>Bacillati</taxon>
        <taxon>Bacillota</taxon>
        <taxon>Clostridia</taxon>
        <taxon>Lachnospirales</taxon>
        <taxon>Lachnospiraceae</taxon>
        <taxon>Ohessyouella</taxon>
    </lineage>
</organism>
<evidence type="ECO:0000256" key="5">
    <source>
        <dbReference type="ARBA" id="ARBA00023125"/>
    </source>
</evidence>
<dbReference type="PANTHER" id="PTHR48111">
    <property type="entry name" value="REGULATOR OF RPOS"/>
    <property type="match status" value="1"/>
</dbReference>
<sequence>MRERRLTEDMSRRRVAFIGQDALLFEGIKQGLESQGAEVKRRGTAAEAIISSVKEKYDVIVIDDGAIEDDGIWLIEMLREIRETFKFVLILNSKDKRTELAAIDKDVDVVLTKHKSIKVIIHYIERLFEELDEEKQDLRKIYLNGVYLDKASNFLHIEGKSYKVTSKEFHVAWLMIEHAGKALSREFIYEQLWGNEGDLRAVDSCIKHLRKKIGTQYIATIRGYGYSWVNIDD</sequence>
<dbReference type="InterPro" id="IPR036388">
    <property type="entry name" value="WH-like_DNA-bd_sf"/>
</dbReference>
<evidence type="ECO:0000256" key="6">
    <source>
        <dbReference type="ARBA" id="ARBA00023163"/>
    </source>
</evidence>
<keyword evidence="6" id="KW-0804">Transcription</keyword>
<reference evidence="12 13" key="1">
    <citation type="journal article" date="2022" name="Genome Biol. Evol.">
        <title>Host diet, physiology and behaviors set the stage for Lachnospiraceae cladogenesis.</title>
        <authorList>
            <person name="Vera-Ponce De Leon A."/>
            <person name="Schneider M."/>
            <person name="Jahnes B.C."/>
            <person name="Sadowski V."/>
            <person name="Camuy-Velez L.A."/>
            <person name="Duan J."/>
            <person name="Sabree Z.L."/>
        </authorList>
    </citation>
    <scope>NUCLEOTIDE SEQUENCE [LARGE SCALE GENOMIC DNA]</scope>
    <source>
        <strain evidence="12 13">PAL227</strain>
    </source>
</reference>
<dbReference type="InterPro" id="IPR001867">
    <property type="entry name" value="OmpR/PhoB-type_DNA-bd"/>
</dbReference>
<dbReference type="Gene3D" id="1.10.10.10">
    <property type="entry name" value="Winged helix-like DNA-binding domain superfamily/Winged helix DNA-binding domain"/>
    <property type="match status" value="1"/>
</dbReference>
<evidence type="ECO:0000256" key="1">
    <source>
        <dbReference type="ARBA" id="ARBA00018672"/>
    </source>
</evidence>
<accession>A0ABT1ELB8</accession>